<sequence>MLSVSLERTEPTGQLWLAREGQMEELLAPARYIRRSTGVRVIKNSGQTISCSQEDFRNHKENMYGWWKLSLSKYALDSDSKGDCTDKTAFNIVKLWLVY</sequence>
<dbReference type="EMBL" id="KN784571">
    <property type="protein sequence ID" value="KIH43582.1"/>
    <property type="molecule type" value="Genomic_DNA"/>
</dbReference>
<name>A0A0C2C1W6_9BILA</name>
<reference evidence="1 2" key="1">
    <citation type="submission" date="2013-12" db="EMBL/GenBank/DDBJ databases">
        <title>Draft genome of the parsitic nematode Ancylostoma duodenale.</title>
        <authorList>
            <person name="Mitreva M."/>
        </authorList>
    </citation>
    <scope>NUCLEOTIDE SEQUENCE [LARGE SCALE GENOMIC DNA]</scope>
    <source>
        <strain evidence="1 2">Zhejiang</strain>
    </source>
</reference>
<organism evidence="1 2">
    <name type="scientific">Ancylostoma duodenale</name>
    <dbReference type="NCBI Taxonomy" id="51022"/>
    <lineage>
        <taxon>Eukaryota</taxon>
        <taxon>Metazoa</taxon>
        <taxon>Ecdysozoa</taxon>
        <taxon>Nematoda</taxon>
        <taxon>Chromadorea</taxon>
        <taxon>Rhabditida</taxon>
        <taxon>Rhabditina</taxon>
        <taxon>Rhabditomorpha</taxon>
        <taxon>Strongyloidea</taxon>
        <taxon>Ancylostomatidae</taxon>
        <taxon>Ancylostomatinae</taxon>
        <taxon>Ancylostoma</taxon>
    </lineage>
</organism>
<dbReference type="AlphaFoldDB" id="A0A0C2C1W6"/>
<gene>
    <name evidence="1" type="ORF">ANCDUO_26408</name>
</gene>
<protein>
    <submittedName>
        <fullName evidence="1">Uncharacterized protein</fullName>
    </submittedName>
</protein>
<dbReference type="OrthoDB" id="5903061at2759"/>
<dbReference type="Proteomes" id="UP000054047">
    <property type="component" value="Unassembled WGS sequence"/>
</dbReference>
<keyword evidence="2" id="KW-1185">Reference proteome</keyword>
<evidence type="ECO:0000313" key="1">
    <source>
        <dbReference type="EMBL" id="KIH43582.1"/>
    </source>
</evidence>
<evidence type="ECO:0000313" key="2">
    <source>
        <dbReference type="Proteomes" id="UP000054047"/>
    </source>
</evidence>
<proteinExistence type="predicted"/>
<accession>A0A0C2C1W6</accession>